<proteinExistence type="predicted"/>
<dbReference type="Gene3D" id="3.40.50.1980">
    <property type="entry name" value="Nitrogenase molybdenum iron protein domain"/>
    <property type="match status" value="1"/>
</dbReference>
<feature type="non-terminal residue" evidence="1">
    <location>
        <position position="30"/>
    </location>
</feature>
<name>X1FGP5_9ZZZZ</name>
<accession>X1FGP5</accession>
<organism evidence="1">
    <name type="scientific">marine sediment metagenome</name>
    <dbReference type="NCBI Taxonomy" id="412755"/>
    <lineage>
        <taxon>unclassified sequences</taxon>
        <taxon>metagenomes</taxon>
        <taxon>ecological metagenomes</taxon>
    </lineage>
</organism>
<dbReference type="AlphaFoldDB" id="X1FGP5"/>
<comment type="caution">
    <text evidence="1">The sequence shown here is derived from an EMBL/GenBank/DDBJ whole genome shotgun (WGS) entry which is preliminary data.</text>
</comment>
<protein>
    <submittedName>
        <fullName evidence="1">Uncharacterized protein</fullName>
    </submittedName>
</protein>
<sequence>MVDKATTYINQISNAGCIFVGEKSTVVFGD</sequence>
<evidence type="ECO:0000313" key="1">
    <source>
        <dbReference type="EMBL" id="GAH44127.1"/>
    </source>
</evidence>
<dbReference type="EMBL" id="BARU01011357">
    <property type="protein sequence ID" value="GAH44127.1"/>
    <property type="molecule type" value="Genomic_DNA"/>
</dbReference>
<reference evidence="1" key="1">
    <citation type="journal article" date="2014" name="Front. Microbiol.">
        <title>High frequency of phylogenetically diverse reductive dehalogenase-homologous genes in deep subseafloor sedimentary metagenomes.</title>
        <authorList>
            <person name="Kawai M."/>
            <person name="Futagami T."/>
            <person name="Toyoda A."/>
            <person name="Takaki Y."/>
            <person name="Nishi S."/>
            <person name="Hori S."/>
            <person name="Arai W."/>
            <person name="Tsubouchi T."/>
            <person name="Morono Y."/>
            <person name="Uchiyama I."/>
            <person name="Ito T."/>
            <person name="Fujiyama A."/>
            <person name="Inagaki F."/>
            <person name="Takami H."/>
        </authorList>
    </citation>
    <scope>NUCLEOTIDE SEQUENCE</scope>
    <source>
        <strain evidence="1">Expedition CK06-06</strain>
    </source>
</reference>
<gene>
    <name evidence="1" type="ORF">S03H2_21358</name>
</gene>